<evidence type="ECO:0000256" key="1">
    <source>
        <dbReference type="SAM" id="SignalP"/>
    </source>
</evidence>
<dbReference type="OrthoDB" id="10336723at2759"/>
<evidence type="ECO:0000313" key="2">
    <source>
        <dbReference type="EMBL" id="KER19704.1"/>
    </source>
</evidence>
<reference evidence="2 3" key="1">
    <citation type="submission" date="2013-11" db="EMBL/GenBank/DDBJ databases">
        <title>Opisthorchis viverrini - life in the bile duct.</title>
        <authorList>
            <person name="Young N.D."/>
            <person name="Nagarajan N."/>
            <person name="Lin S.J."/>
            <person name="Korhonen P.K."/>
            <person name="Jex A.R."/>
            <person name="Hall R.S."/>
            <person name="Safavi-Hemami H."/>
            <person name="Kaewkong W."/>
            <person name="Bertrand D."/>
            <person name="Gao S."/>
            <person name="Seet Q."/>
            <person name="Wongkham S."/>
            <person name="Teh B.T."/>
            <person name="Wongkham C."/>
            <person name="Intapan P.M."/>
            <person name="Maleewong W."/>
            <person name="Yang X."/>
            <person name="Hu M."/>
            <person name="Wang Z."/>
            <person name="Hofmann A."/>
            <person name="Sternberg P.W."/>
            <person name="Tan P."/>
            <person name="Wang J."/>
            <person name="Gasser R.B."/>
        </authorList>
    </citation>
    <scope>NUCLEOTIDE SEQUENCE [LARGE SCALE GENOMIC DNA]</scope>
</reference>
<dbReference type="GeneID" id="20325763"/>
<name>A0A074ZX23_OPIVI</name>
<feature type="signal peptide" evidence="1">
    <location>
        <begin position="1"/>
        <end position="23"/>
    </location>
</feature>
<protein>
    <submittedName>
        <fullName evidence="2">Uncharacterized protein</fullName>
    </submittedName>
</protein>
<dbReference type="RefSeq" id="XP_009176551.1">
    <property type="nucleotide sequence ID" value="XM_009178287.1"/>
</dbReference>
<dbReference type="EMBL" id="KL597152">
    <property type="protein sequence ID" value="KER19704.1"/>
    <property type="molecule type" value="Genomic_DNA"/>
</dbReference>
<gene>
    <name evidence="2" type="ORF">T265_11595</name>
</gene>
<accession>A0A074ZX23</accession>
<keyword evidence="1" id="KW-0732">Signal</keyword>
<dbReference type="AlphaFoldDB" id="A0A074ZX23"/>
<feature type="chain" id="PRO_5001705552" evidence="1">
    <location>
        <begin position="24"/>
        <end position="249"/>
    </location>
</feature>
<dbReference type="KEGG" id="ovi:T265_11595"/>
<sequence length="249" mass="28798">MLASKNIFSLCLLAAILFRITSGVDLRYHVVTSTMDIGVRYLSATGPLKNGAECNEFKKLTEERWKSGFIMNCQHLSEKQNDNYPKEHEFQLTVNKTHVPMEVLGIPYAFQMWFVNRLINGDTSQCFTGVGTAQSEDVYYTEEYSGNRNYYERFILIAPIDEKICHELKKVRYFVDDQLIVKWCKRLLKSEVKVNGQLLGKYMLNTDVRLVNYRRGESTDISGLFLQELNGLKLGCRYTGYWATAKQHP</sequence>
<dbReference type="CTD" id="20325763"/>
<dbReference type="Proteomes" id="UP000054324">
    <property type="component" value="Unassembled WGS sequence"/>
</dbReference>
<keyword evidence="3" id="KW-1185">Reference proteome</keyword>
<organism evidence="2 3">
    <name type="scientific">Opisthorchis viverrini</name>
    <name type="common">Southeast Asian liver fluke</name>
    <dbReference type="NCBI Taxonomy" id="6198"/>
    <lineage>
        <taxon>Eukaryota</taxon>
        <taxon>Metazoa</taxon>
        <taxon>Spiralia</taxon>
        <taxon>Lophotrochozoa</taxon>
        <taxon>Platyhelminthes</taxon>
        <taxon>Trematoda</taxon>
        <taxon>Digenea</taxon>
        <taxon>Opisthorchiida</taxon>
        <taxon>Opisthorchiata</taxon>
        <taxon>Opisthorchiidae</taxon>
        <taxon>Opisthorchis</taxon>
    </lineage>
</organism>
<evidence type="ECO:0000313" key="3">
    <source>
        <dbReference type="Proteomes" id="UP000054324"/>
    </source>
</evidence>
<proteinExistence type="predicted"/>